<organism evidence="1">
    <name type="scientific">Rhizophora mucronata</name>
    <name type="common">Asiatic mangrove</name>
    <dbReference type="NCBI Taxonomy" id="61149"/>
    <lineage>
        <taxon>Eukaryota</taxon>
        <taxon>Viridiplantae</taxon>
        <taxon>Streptophyta</taxon>
        <taxon>Embryophyta</taxon>
        <taxon>Tracheophyta</taxon>
        <taxon>Spermatophyta</taxon>
        <taxon>Magnoliopsida</taxon>
        <taxon>eudicotyledons</taxon>
        <taxon>Gunneridae</taxon>
        <taxon>Pentapetalae</taxon>
        <taxon>rosids</taxon>
        <taxon>fabids</taxon>
        <taxon>Malpighiales</taxon>
        <taxon>Rhizophoraceae</taxon>
        <taxon>Rhizophora</taxon>
    </lineage>
</organism>
<dbReference type="AlphaFoldDB" id="A0A2P2N391"/>
<evidence type="ECO:0000313" key="1">
    <source>
        <dbReference type="EMBL" id="MBX36928.1"/>
    </source>
</evidence>
<reference evidence="1" key="1">
    <citation type="submission" date="2018-02" db="EMBL/GenBank/DDBJ databases">
        <title>Rhizophora mucronata_Transcriptome.</title>
        <authorList>
            <person name="Meera S.P."/>
            <person name="Sreeshan A."/>
            <person name="Augustine A."/>
        </authorList>
    </citation>
    <scope>NUCLEOTIDE SEQUENCE</scope>
    <source>
        <tissue evidence="1">Leaf</tissue>
    </source>
</reference>
<proteinExistence type="predicted"/>
<protein>
    <submittedName>
        <fullName evidence="1">Uncharacterized protein</fullName>
    </submittedName>
</protein>
<sequence>MFSPITYFVHSNNKISFLKGLLISRTHEDLPQEFSF</sequence>
<accession>A0A2P2N391</accession>
<name>A0A2P2N391_RHIMU</name>
<dbReference type="EMBL" id="GGEC01056444">
    <property type="protein sequence ID" value="MBX36928.1"/>
    <property type="molecule type" value="Transcribed_RNA"/>
</dbReference>